<dbReference type="SUPFAM" id="SSF55781">
    <property type="entry name" value="GAF domain-like"/>
    <property type="match status" value="1"/>
</dbReference>
<evidence type="ECO:0000256" key="1">
    <source>
        <dbReference type="ARBA" id="ARBA00000085"/>
    </source>
</evidence>
<evidence type="ECO:0000259" key="6">
    <source>
        <dbReference type="PROSITE" id="PS50109"/>
    </source>
</evidence>
<dbReference type="RefSeq" id="WP_393009650.1">
    <property type="nucleotide sequence ID" value="NZ_JAZAQF010000001.1"/>
</dbReference>
<dbReference type="SUPFAM" id="SSF55874">
    <property type="entry name" value="ATPase domain of HSP90 chaperone/DNA topoisomerase II/histidine kinase"/>
    <property type="match status" value="1"/>
</dbReference>
<dbReference type="PROSITE" id="PS50109">
    <property type="entry name" value="HIS_KIN"/>
    <property type="match status" value="1"/>
</dbReference>
<dbReference type="Gene3D" id="1.10.287.130">
    <property type="match status" value="1"/>
</dbReference>
<name>A0ABW7C4S3_9CYAN</name>
<evidence type="ECO:0000256" key="2">
    <source>
        <dbReference type="ARBA" id="ARBA00012438"/>
    </source>
</evidence>
<protein>
    <recommendedName>
        <fullName evidence="2">histidine kinase</fullName>
        <ecNumber evidence="2">2.7.13.3</ecNumber>
    </recommendedName>
</protein>
<keyword evidence="7" id="KW-0067">ATP-binding</keyword>
<keyword evidence="3" id="KW-0808">Transferase</keyword>
<keyword evidence="8" id="KW-1185">Reference proteome</keyword>
<keyword evidence="4" id="KW-0902">Two-component regulatory system</keyword>
<keyword evidence="7" id="KW-0547">Nucleotide-binding</keyword>
<feature type="coiled-coil region" evidence="5">
    <location>
        <begin position="188"/>
        <end position="258"/>
    </location>
</feature>
<dbReference type="EMBL" id="JAZAQF010000001">
    <property type="protein sequence ID" value="MFG3816036.1"/>
    <property type="molecule type" value="Genomic_DNA"/>
</dbReference>
<comment type="caution">
    <text evidence="7">The sequence shown here is derived from an EMBL/GenBank/DDBJ whole genome shotgun (WGS) entry which is preliminary data.</text>
</comment>
<reference evidence="8" key="1">
    <citation type="journal article" date="2024" name="Algal Res.">
        <title>Biochemical, toxicological and genomic investigation of a high-biomass producing Limnothrix strain isolated from Italian shallow drinking water reservoir.</title>
        <authorList>
            <person name="Simonazzi M."/>
            <person name="Shishido T.K."/>
            <person name="Delbaje E."/>
            <person name="Wahlsten M."/>
            <person name="Fewer D.P."/>
            <person name="Sivonen K."/>
            <person name="Pezzolesi L."/>
            <person name="Pistocchi R."/>
        </authorList>
    </citation>
    <scope>NUCLEOTIDE SEQUENCE [LARGE SCALE GENOMIC DNA]</scope>
    <source>
        <strain evidence="8">LRLZ20PSL1</strain>
    </source>
</reference>
<proteinExistence type="predicted"/>
<evidence type="ECO:0000313" key="8">
    <source>
        <dbReference type="Proteomes" id="UP001604335"/>
    </source>
</evidence>
<dbReference type="InterPro" id="IPR004358">
    <property type="entry name" value="Sig_transdc_His_kin-like_C"/>
</dbReference>
<keyword evidence="5" id="KW-0175">Coiled coil</keyword>
<dbReference type="InterPro" id="IPR036890">
    <property type="entry name" value="HATPase_C_sf"/>
</dbReference>
<feature type="domain" description="Histidine kinase" evidence="6">
    <location>
        <begin position="277"/>
        <end position="555"/>
    </location>
</feature>
<dbReference type="EC" id="2.7.13.3" evidence="2"/>
<dbReference type="PANTHER" id="PTHR43065">
    <property type="entry name" value="SENSOR HISTIDINE KINASE"/>
    <property type="match status" value="1"/>
</dbReference>
<accession>A0ABW7C4S3</accession>
<dbReference type="InterPro" id="IPR029016">
    <property type="entry name" value="GAF-like_dom_sf"/>
</dbReference>
<dbReference type="Gene3D" id="3.30.450.40">
    <property type="match status" value="1"/>
</dbReference>
<dbReference type="InterPro" id="IPR005467">
    <property type="entry name" value="His_kinase_dom"/>
</dbReference>
<dbReference type="GO" id="GO:0005524">
    <property type="term" value="F:ATP binding"/>
    <property type="evidence" value="ECO:0007669"/>
    <property type="project" value="UniProtKB-KW"/>
</dbReference>
<dbReference type="PANTHER" id="PTHR43065:SF50">
    <property type="entry name" value="HISTIDINE KINASE"/>
    <property type="match status" value="1"/>
</dbReference>
<dbReference type="SUPFAM" id="SSF47384">
    <property type="entry name" value="Homodimeric domain of signal transducing histidine kinase"/>
    <property type="match status" value="1"/>
</dbReference>
<evidence type="ECO:0000256" key="3">
    <source>
        <dbReference type="ARBA" id="ARBA00022777"/>
    </source>
</evidence>
<dbReference type="InterPro" id="IPR003018">
    <property type="entry name" value="GAF"/>
</dbReference>
<organism evidence="7 8">
    <name type="scientific">Limnothrix redekei LRLZ20PSL1</name>
    <dbReference type="NCBI Taxonomy" id="3112953"/>
    <lineage>
        <taxon>Bacteria</taxon>
        <taxon>Bacillati</taxon>
        <taxon>Cyanobacteriota</taxon>
        <taxon>Cyanophyceae</taxon>
        <taxon>Pseudanabaenales</taxon>
        <taxon>Pseudanabaenaceae</taxon>
        <taxon>Limnothrix</taxon>
    </lineage>
</organism>
<gene>
    <name evidence="7" type="ORF">VPK24_00175</name>
</gene>
<dbReference type="InterPro" id="IPR003594">
    <property type="entry name" value="HATPase_dom"/>
</dbReference>
<keyword evidence="3" id="KW-0418">Kinase</keyword>
<comment type="catalytic activity">
    <reaction evidence="1">
        <text>ATP + protein L-histidine = ADP + protein N-phospho-L-histidine.</text>
        <dbReference type="EC" id="2.7.13.3"/>
    </reaction>
</comment>
<dbReference type="Gene3D" id="3.30.565.10">
    <property type="entry name" value="Histidine kinase-like ATPase, C-terminal domain"/>
    <property type="match status" value="1"/>
</dbReference>
<evidence type="ECO:0000256" key="4">
    <source>
        <dbReference type="ARBA" id="ARBA00023012"/>
    </source>
</evidence>
<dbReference type="Pfam" id="PF02518">
    <property type="entry name" value="HATPase_c"/>
    <property type="match status" value="1"/>
</dbReference>
<sequence>MQFSPLQVADFYPVSDSVQGKTIPLTYHQNLVALADGQNHILELIAQSQPLETVLTELALLIEAHTSCQTFCAFLLLEAETQRLRHGAAPSLPSDYNQCIDGIPIGPVVGSCGTAAYHKASVIAEDIATDPLWTEFRDLAIGFGLRACWSTPILSCEGQVLGTFAMYNPFPHRPHPHDRKLLIKATYLARVAIERHQTEKALQAANEDLERQVTKRTQDLQLVVTRLQREMQERERAEDQLRQRTIELEATLDELKKAQLWMVQSEKMSSLGQLVAGMAHEINNPVNFIHGNLKHVQSHVELLLGWTEKMRAWAQSSPCSNRPELVQMITDLDAESDFEFIQDDLPKILSSMNLGTERIRQIILSLRNFSRMDEACYKPVNIHEGIDSTLAILQHRMKAAPDHPEIQVKCDYGDLPAVECYASNLNQVFMNLIANAIEAITEKYQTDPLGATNPDSSARGQFTREQFKGCIEIQTRLLRGDRVQIQITDNGVGMPDSIQSQIFNPFFTTKPVGKGTGLGMSISYQIVTEQHQGQLRFSSVPGAGSTFTIVMPLKQEGQST</sequence>
<dbReference type="Proteomes" id="UP001604335">
    <property type="component" value="Unassembled WGS sequence"/>
</dbReference>
<evidence type="ECO:0000313" key="7">
    <source>
        <dbReference type="EMBL" id="MFG3816036.1"/>
    </source>
</evidence>
<dbReference type="InterPro" id="IPR036097">
    <property type="entry name" value="HisK_dim/P_sf"/>
</dbReference>
<dbReference type="PRINTS" id="PR00344">
    <property type="entry name" value="BCTRLSENSOR"/>
</dbReference>
<dbReference type="Pfam" id="PF13185">
    <property type="entry name" value="GAF_2"/>
    <property type="match status" value="1"/>
</dbReference>
<dbReference type="SMART" id="SM00387">
    <property type="entry name" value="HATPase_c"/>
    <property type="match status" value="1"/>
</dbReference>
<dbReference type="SMART" id="SM00065">
    <property type="entry name" value="GAF"/>
    <property type="match status" value="1"/>
</dbReference>
<evidence type="ECO:0000256" key="5">
    <source>
        <dbReference type="SAM" id="Coils"/>
    </source>
</evidence>